<accession>A0A3A1WLV1</accession>
<organism evidence="3 4">
    <name type="scientific">Aureimonas flava</name>
    <dbReference type="NCBI Taxonomy" id="2320271"/>
    <lineage>
        <taxon>Bacteria</taxon>
        <taxon>Pseudomonadati</taxon>
        <taxon>Pseudomonadota</taxon>
        <taxon>Alphaproteobacteria</taxon>
        <taxon>Hyphomicrobiales</taxon>
        <taxon>Aurantimonadaceae</taxon>
        <taxon>Aureimonas</taxon>
    </lineage>
</organism>
<feature type="region of interest" description="Disordered" evidence="1">
    <location>
        <begin position="1"/>
        <end position="20"/>
    </location>
</feature>
<keyword evidence="4" id="KW-1185">Reference proteome</keyword>
<dbReference type="AlphaFoldDB" id="A0A3A1WLV1"/>
<evidence type="ECO:0000313" key="4">
    <source>
        <dbReference type="Proteomes" id="UP000265750"/>
    </source>
</evidence>
<keyword evidence="2" id="KW-0472">Membrane</keyword>
<feature type="compositionally biased region" description="Basic and acidic residues" evidence="1">
    <location>
        <begin position="1"/>
        <end position="15"/>
    </location>
</feature>
<dbReference type="RefSeq" id="WP_119538605.1">
    <property type="nucleotide sequence ID" value="NZ_QYRN01000002.1"/>
</dbReference>
<proteinExistence type="predicted"/>
<reference evidence="4" key="1">
    <citation type="submission" date="2018-09" db="EMBL/GenBank/DDBJ databases">
        <authorList>
            <person name="Tuo L."/>
        </authorList>
    </citation>
    <scope>NUCLEOTIDE SEQUENCE [LARGE SCALE GENOMIC DNA]</scope>
    <source>
        <strain evidence="4">M2BS4Y-1</strain>
    </source>
</reference>
<gene>
    <name evidence="3" type="ORF">D3218_03910</name>
</gene>
<evidence type="ECO:0000313" key="3">
    <source>
        <dbReference type="EMBL" id="RIY02526.1"/>
    </source>
</evidence>
<evidence type="ECO:0000256" key="2">
    <source>
        <dbReference type="SAM" id="Phobius"/>
    </source>
</evidence>
<evidence type="ECO:0000256" key="1">
    <source>
        <dbReference type="SAM" id="MobiDB-lite"/>
    </source>
</evidence>
<sequence length="59" mass="6735">MFLEYRDWRPPEPRRPAPRMSPRGERVLLWILALNLALLLVAPLAGTSVVEGLWALVAR</sequence>
<dbReference type="Proteomes" id="UP000265750">
    <property type="component" value="Unassembled WGS sequence"/>
</dbReference>
<protein>
    <submittedName>
        <fullName evidence="3">Uncharacterized protein</fullName>
    </submittedName>
</protein>
<feature type="transmembrane region" description="Helical" evidence="2">
    <location>
        <begin position="27"/>
        <end position="46"/>
    </location>
</feature>
<dbReference type="EMBL" id="QYRN01000002">
    <property type="protein sequence ID" value="RIY02526.1"/>
    <property type="molecule type" value="Genomic_DNA"/>
</dbReference>
<comment type="caution">
    <text evidence="3">The sequence shown here is derived from an EMBL/GenBank/DDBJ whole genome shotgun (WGS) entry which is preliminary data.</text>
</comment>
<keyword evidence="2" id="KW-0812">Transmembrane</keyword>
<keyword evidence="2" id="KW-1133">Transmembrane helix</keyword>
<name>A0A3A1WLV1_9HYPH</name>